<gene>
    <name evidence="2" type="ORF">K5I29_05960</name>
</gene>
<evidence type="ECO:0000256" key="1">
    <source>
        <dbReference type="SAM" id="Phobius"/>
    </source>
</evidence>
<proteinExistence type="predicted"/>
<dbReference type="Proteomes" id="UP001163328">
    <property type="component" value="Chromosome"/>
</dbReference>
<name>A0ABY6M1L6_9FLAO</name>
<organism evidence="2 3">
    <name type="scientific">Flavobacterium agricola</name>
    <dbReference type="NCBI Taxonomy" id="2870839"/>
    <lineage>
        <taxon>Bacteria</taxon>
        <taxon>Pseudomonadati</taxon>
        <taxon>Bacteroidota</taxon>
        <taxon>Flavobacteriia</taxon>
        <taxon>Flavobacteriales</taxon>
        <taxon>Flavobacteriaceae</taxon>
        <taxon>Flavobacterium</taxon>
    </lineage>
</organism>
<dbReference type="RefSeq" id="WP_264434989.1">
    <property type="nucleotide sequence ID" value="NZ_CP081495.1"/>
</dbReference>
<keyword evidence="1" id="KW-0812">Transmembrane</keyword>
<feature type="transmembrane region" description="Helical" evidence="1">
    <location>
        <begin position="6"/>
        <end position="23"/>
    </location>
</feature>
<dbReference type="EMBL" id="CP081495">
    <property type="protein sequence ID" value="UYW02435.1"/>
    <property type="molecule type" value="Genomic_DNA"/>
</dbReference>
<dbReference type="GO" id="GO:0016787">
    <property type="term" value="F:hydrolase activity"/>
    <property type="evidence" value="ECO:0007669"/>
    <property type="project" value="UniProtKB-KW"/>
</dbReference>
<reference evidence="2" key="1">
    <citation type="submission" date="2021-08" db="EMBL/GenBank/DDBJ databases">
        <title>Flavobacterium sp. strain CC-SYL302.</title>
        <authorList>
            <person name="Lin S.-Y."/>
            <person name="Lee T.-H."/>
            <person name="Young C.-C."/>
        </authorList>
    </citation>
    <scope>NUCLEOTIDE SEQUENCE</scope>
    <source>
        <strain evidence="2">CC-SYL302</strain>
    </source>
</reference>
<sequence>MKQTFLYLFIFSLVVNIFIYVNASKIIESKDADITKAHHKIDVLKDSLATQALEIEAFSLAYDVDAQREINLEANQVQALEIAIRDVLIKKNDETPTGNPYVVYHPINGEKSLITKVKVLNHRWIIADFYAGQARGSVLLKYFINDDKTFDFEVINSVLYQI</sequence>
<accession>A0ABY6M1L6</accession>
<protein>
    <submittedName>
        <fullName evidence="2">Hydrolase</fullName>
    </submittedName>
</protein>
<evidence type="ECO:0000313" key="2">
    <source>
        <dbReference type="EMBL" id="UYW02435.1"/>
    </source>
</evidence>
<evidence type="ECO:0000313" key="3">
    <source>
        <dbReference type="Proteomes" id="UP001163328"/>
    </source>
</evidence>
<keyword evidence="2" id="KW-0378">Hydrolase</keyword>
<keyword evidence="1" id="KW-0472">Membrane</keyword>
<keyword evidence="3" id="KW-1185">Reference proteome</keyword>
<keyword evidence="1" id="KW-1133">Transmembrane helix</keyword>